<keyword evidence="1" id="KW-0732">Signal</keyword>
<feature type="signal peptide" evidence="1">
    <location>
        <begin position="1"/>
        <end position="25"/>
    </location>
</feature>
<dbReference type="Proteomes" id="UP000885690">
    <property type="component" value="Unassembled WGS sequence"/>
</dbReference>
<dbReference type="Pfam" id="PF13372">
    <property type="entry name" value="Alginate_exp"/>
    <property type="match status" value="1"/>
</dbReference>
<protein>
    <recommendedName>
        <fullName evidence="2">Alginate export domain-containing protein</fullName>
    </recommendedName>
</protein>
<gene>
    <name evidence="3" type="ORF">ENF32_00480</name>
</gene>
<sequence length="452" mass="52420">MFLNRKKRALLITGLSLLTVLTTSAAWGGKLVLSTQERLRYEVQSRFNQKFYGPHPPYGKTNDSFLLSRLRLGADWYPSPNLHLALWIQDSRAWDWAMPNRAFYNKSLDAQNNPQKDHLELYTTYVEIIRPMGLPLSIKAGRQRIAYGDHRVFGPGQWGNSGRYIWDAIKIHLEKRGAFLDMFYGRNVIHEINRFSLKHRHDKSTLALYGHLTLAPWRSLKTTIEPFFFTKWDRHDRFSGERGGKGKLQLAYAGLHWTGKWHSLDWNHTWVGMWGHKGPDSVAAYAYHLEGGISFNTPVKSRVYLAYSYASGDKRPKDGRINRFDVAFGSVDKAYGRMNLFKWSNLKDQEGGLEVWPLTGVHVKLEYHHFRLVQSKDGWSHNPSFYRDPTGRSGKEMGHELDVVIQWKVSKSQEIQAGYGHFWPGEFVKKLASPQQASWFFIQYQITLKKVL</sequence>
<dbReference type="Gene3D" id="2.40.160.100">
    <property type="match status" value="1"/>
</dbReference>
<comment type="caution">
    <text evidence="3">The sequence shown here is derived from an EMBL/GenBank/DDBJ whole genome shotgun (WGS) entry which is preliminary data.</text>
</comment>
<dbReference type="InterPro" id="IPR053728">
    <property type="entry name" value="Alginate_Permeability_Chnl"/>
</dbReference>
<name>A0A7C0U650_9BACT</name>
<feature type="domain" description="Alginate export" evidence="2">
    <location>
        <begin position="59"/>
        <end position="431"/>
    </location>
</feature>
<dbReference type="InterPro" id="IPR025388">
    <property type="entry name" value="Alginate_export_dom"/>
</dbReference>
<dbReference type="EMBL" id="DQWS01000019">
    <property type="protein sequence ID" value="HDD52533.1"/>
    <property type="molecule type" value="Genomic_DNA"/>
</dbReference>
<evidence type="ECO:0000256" key="1">
    <source>
        <dbReference type="SAM" id="SignalP"/>
    </source>
</evidence>
<dbReference type="AlphaFoldDB" id="A0A7C0U650"/>
<proteinExistence type="predicted"/>
<organism evidence="3">
    <name type="scientific">Thermosulfidibacter takaii</name>
    <dbReference type="NCBI Taxonomy" id="412593"/>
    <lineage>
        <taxon>Bacteria</taxon>
        <taxon>Pseudomonadati</taxon>
        <taxon>Thermosulfidibacterota</taxon>
        <taxon>Thermosulfidibacteria</taxon>
        <taxon>Thermosulfidibacterales</taxon>
        <taxon>Thermosulfidibacteraceae</taxon>
    </lineage>
</organism>
<evidence type="ECO:0000259" key="2">
    <source>
        <dbReference type="Pfam" id="PF13372"/>
    </source>
</evidence>
<feature type="chain" id="PRO_5027854766" description="Alginate export domain-containing protein" evidence="1">
    <location>
        <begin position="26"/>
        <end position="452"/>
    </location>
</feature>
<accession>A0A7C0U650</accession>
<evidence type="ECO:0000313" key="3">
    <source>
        <dbReference type="EMBL" id="HDD52533.1"/>
    </source>
</evidence>
<reference evidence="3" key="1">
    <citation type="journal article" date="2020" name="mSystems">
        <title>Genome- and Community-Level Interaction Insights into Carbon Utilization and Element Cycling Functions of Hydrothermarchaeota in Hydrothermal Sediment.</title>
        <authorList>
            <person name="Zhou Z."/>
            <person name="Liu Y."/>
            <person name="Xu W."/>
            <person name="Pan J."/>
            <person name="Luo Z.H."/>
            <person name="Li M."/>
        </authorList>
    </citation>
    <scope>NUCLEOTIDE SEQUENCE [LARGE SCALE GENOMIC DNA]</scope>
    <source>
        <strain evidence="3">HyVt-115</strain>
    </source>
</reference>